<dbReference type="EMBL" id="CAJNYD010001809">
    <property type="protein sequence ID" value="CAF3365710.1"/>
    <property type="molecule type" value="Genomic_DNA"/>
</dbReference>
<organism evidence="2 5">
    <name type="scientific">Rotaria socialis</name>
    <dbReference type="NCBI Taxonomy" id="392032"/>
    <lineage>
        <taxon>Eukaryota</taxon>
        <taxon>Metazoa</taxon>
        <taxon>Spiralia</taxon>
        <taxon>Gnathifera</taxon>
        <taxon>Rotifera</taxon>
        <taxon>Eurotatoria</taxon>
        <taxon>Bdelloidea</taxon>
        <taxon>Philodinida</taxon>
        <taxon>Philodinidae</taxon>
        <taxon>Rotaria</taxon>
    </lineage>
</organism>
<evidence type="ECO:0000313" key="3">
    <source>
        <dbReference type="EMBL" id="CAF4514094.1"/>
    </source>
</evidence>
<sequence length="85" mass="9907">EDYNRLTTNITQASADISNLQVQLTAYWPQILASGINSTISTATTNSNRIREPDDRLKKFIFKYIRNCTQRFKRMAKYKALERFG</sequence>
<dbReference type="EMBL" id="CAJOBQ010003876">
    <property type="protein sequence ID" value="CAF4620388.1"/>
    <property type="molecule type" value="Genomic_DNA"/>
</dbReference>
<dbReference type="AlphaFoldDB" id="A0A818NHJ3"/>
<evidence type="ECO:0000313" key="1">
    <source>
        <dbReference type="EMBL" id="CAF3365710.1"/>
    </source>
</evidence>
<evidence type="ECO:0000313" key="5">
    <source>
        <dbReference type="Proteomes" id="UP000663869"/>
    </source>
</evidence>
<name>A0A818NHJ3_9BILA</name>
<dbReference type="Proteomes" id="UP000663862">
    <property type="component" value="Unassembled WGS sequence"/>
</dbReference>
<dbReference type="EMBL" id="CAJOBO010004178">
    <property type="protein sequence ID" value="CAF4514094.1"/>
    <property type="molecule type" value="Genomic_DNA"/>
</dbReference>
<reference evidence="2" key="1">
    <citation type="submission" date="2021-02" db="EMBL/GenBank/DDBJ databases">
        <authorList>
            <person name="Nowell W R."/>
        </authorList>
    </citation>
    <scope>NUCLEOTIDE SEQUENCE</scope>
</reference>
<proteinExistence type="predicted"/>
<comment type="caution">
    <text evidence="2">The sequence shown here is derived from an EMBL/GenBank/DDBJ whole genome shotgun (WGS) entry which is preliminary data.</text>
</comment>
<evidence type="ECO:0000313" key="2">
    <source>
        <dbReference type="EMBL" id="CAF3606824.1"/>
    </source>
</evidence>
<feature type="non-terminal residue" evidence="2">
    <location>
        <position position="1"/>
    </location>
</feature>
<dbReference type="EMBL" id="CAJNYU010002859">
    <property type="protein sequence ID" value="CAF3606824.1"/>
    <property type="molecule type" value="Genomic_DNA"/>
</dbReference>
<dbReference type="Proteomes" id="UP000663869">
    <property type="component" value="Unassembled WGS sequence"/>
</dbReference>
<protein>
    <submittedName>
        <fullName evidence="2">Uncharacterized protein</fullName>
    </submittedName>
</protein>
<gene>
    <name evidence="2" type="ORF">FME351_LOCUS22241</name>
    <name evidence="3" type="ORF">HFQ381_LOCUS28677</name>
    <name evidence="1" type="ORF">LUA448_LOCUS14367</name>
    <name evidence="4" type="ORF">TSG867_LOCUS29001</name>
</gene>
<dbReference type="Proteomes" id="UP000663851">
    <property type="component" value="Unassembled WGS sequence"/>
</dbReference>
<dbReference type="Proteomes" id="UP000663833">
    <property type="component" value="Unassembled WGS sequence"/>
</dbReference>
<accession>A0A818NHJ3</accession>
<evidence type="ECO:0000313" key="4">
    <source>
        <dbReference type="EMBL" id="CAF4620388.1"/>
    </source>
</evidence>